<dbReference type="PROSITE" id="PS51257">
    <property type="entry name" value="PROKAR_LIPOPROTEIN"/>
    <property type="match status" value="1"/>
</dbReference>
<protein>
    <recommendedName>
        <fullName evidence="4">Secreted protein</fullName>
    </recommendedName>
</protein>
<dbReference type="AlphaFoldDB" id="A0A6A7B1U2"/>
<feature type="chain" id="PRO_5025365449" description="Secreted protein" evidence="1">
    <location>
        <begin position="26"/>
        <end position="70"/>
    </location>
</feature>
<reference evidence="2" key="1">
    <citation type="submission" date="2020-01" db="EMBL/GenBank/DDBJ databases">
        <authorList>
            <consortium name="DOE Joint Genome Institute"/>
            <person name="Haridas S."/>
            <person name="Albert R."/>
            <person name="Binder M."/>
            <person name="Bloem J."/>
            <person name="Labutti K."/>
            <person name="Salamov A."/>
            <person name="Andreopoulos B."/>
            <person name="Baker S.E."/>
            <person name="Barry K."/>
            <person name="Bills G."/>
            <person name="Bluhm B.H."/>
            <person name="Cannon C."/>
            <person name="Castanera R."/>
            <person name="Culley D.E."/>
            <person name="Daum C."/>
            <person name="Ezra D."/>
            <person name="Gonzalez J.B."/>
            <person name="Henrissat B."/>
            <person name="Kuo A."/>
            <person name="Liang C."/>
            <person name="Lipzen A."/>
            <person name="Lutzoni F."/>
            <person name="Magnuson J."/>
            <person name="Mondo S."/>
            <person name="Nolan M."/>
            <person name="Ohm R."/>
            <person name="Pangilinan J."/>
            <person name="Park H.-J."/>
            <person name="Ramirez L."/>
            <person name="Alfaro M."/>
            <person name="Sun H."/>
            <person name="Tritt A."/>
            <person name="Yoshinaga Y."/>
            <person name="Zwiers L.-H."/>
            <person name="Turgeon B.G."/>
            <person name="Goodwin S.B."/>
            <person name="Spatafora J.W."/>
            <person name="Crous P.W."/>
            <person name="Grigoriev I.V."/>
        </authorList>
    </citation>
    <scope>NUCLEOTIDE SEQUENCE</scope>
    <source>
        <strain evidence="2">IPT5</strain>
    </source>
</reference>
<accession>A0A6A7B1U2</accession>
<organism evidence="2 3">
    <name type="scientific">Plenodomus tracheiphilus IPT5</name>
    <dbReference type="NCBI Taxonomy" id="1408161"/>
    <lineage>
        <taxon>Eukaryota</taxon>
        <taxon>Fungi</taxon>
        <taxon>Dikarya</taxon>
        <taxon>Ascomycota</taxon>
        <taxon>Pezizomycotina</taxon>
        <taxon>Dothideomycetes</taxon>
        <taxon>Pleosporomycetidae</taxon>
        <taxon>Pleosporales</taxon>
        <taxon>Pleosporineae</taxon>
        <taxon>Leptosphaeriaceae</taxon>
        <taxon>Plenodomus</taxon>
    </lineage>
</organism>
<keyword evidence="1" id="KW-0732">Signal</keyword>
<evidence type="ECO:0000256" key="1">
    <source>
        <dbReference type="SAM" id="SignalP"/>
    </source>
</evidence>
<name>A0A6A7B1U2_9PLEO</name>
<keyword evidence="3" id="KW-1185">Reference proteome</keyword>
<evidence type="ECO:0008006" key="4">
    <source>
        <dbReference type="Google" id="ProtNLM"/>
    </source>
</evidence>
<sequence length="70" mass="7480">MGHMLCRHLLPQVWLLGALVVGSSCSRMPLVGLASSVGLPRFLYSHSLDSSLRGTEAVLAPPRARSPLRG</sequence>
<evidence type="ECO:0000313" key="3">
    <source>
        <dbReference type="Proteomes" id="UP000799423"/>
    </source>
</evidence>
<dbReference type="Proteomes" id="UP000799423">
    <property type="component" value="Unassembled WGS sequence"/>
</dbReference>
<evidence type="ECO:0000313" key="2">
    <source>
        <dbReference type="EMBL" id="KAF2848637.1"/>
    </source>
</evidence>
<proteinExistence type="predicted"/>
<dbReference type="EMBL" id="MU006316">
    <property type="protein sequence ID" value="KAF2848637.1"/>
    <property type="molecule type" value="Genomic_DNA"/>
</dbReference>
<feature type="signal peptide" evidence="1">
    <location>
        <begin position="1"/>
        <end position="25"/>
    </location>
</feature>
<gene>
    <name evidence="2" type="ORF">T440DRAFT_469983</name>
</gene>